<sequence length="383" mass="42143">MYSIIFLSALIILLLIILFKQLKITKNAVITTLLSLIILYFIITPQSCMKYAIEGAKLFLSAIFPTIFPFMVICNILIAYGGIEIYSKILGPVLCRPLGISKNSTFAIVASVFCGYPIGAKYSSELYEKGYIDKDEFQRLLNIASNSGPIFTIGALGATMLGNKYLGMIIMLSCYVSAFIIGVLTRKEILDKSQVPNTDDNKYRTFGNILKDAVTDGITGILLIGGYVIIFSIIMSIIKYNVLTNMIVSNLSVHFKNTENIYGTIIGMLDLTNGCNIISASTMSLPIKVCIISFLCSFGSLSVVAQVNAFLYKYNINLKKYIILKLLQGVLAAIISLTLFLILPIKAATFSSSSYIITYISMETIAFILIAALVIIYNLFHVS</sequence>
<keyword evidence="4" id="KW-1185">Reference proteome</keyword>
<evidence type="ECO:0000313" key="4">
    <source>
        <dbReference type="Proteomes" id="UP000460287"/>
    </source>
</evidence>
<dbReference type="AlphaFoldDB" id="A0A7X2T026"/>
<dbReference type="EMBL" id="VULX01000001">
    <property type="protein sequence ID" value="MSR90122.1"/>
    <property type="molecule type" value="Genomic_DNA"/>
</dbReference>
<feature type="transmembrane region" description="Helical" evidence="1">
    <location>
        <begin position="355"/>
        <end position="380"/>
    </location>
</feature>
<feature type="transmembrane region" description="Helical" evidence="1">
    <location>
        <begin position="291"/>
        <end position="311"/>
    </location>
</feature>
<keyword evidence="1" id="KW-0812">Transmembrane</keyword>
<dbReference type="RefSeq" id="WP_154529995.1">
    <property type="nucleotide sequence ID" value="NZ_JAQXTV010000232.1"/>
</dbReference>
<proteinExistence type="predicted"/>
<dbReference type="Proteomes" id="UP000460287">
    <property type="component" value="Unassembled WGS sequence"/>
</dbReference>
<evidence type="ECO:0000259" key="2">
    <source>
        <dbReference type="Pfam" id="PF07670"/>
    </source>
</evidence>
<feature type="transmembrane region" description="Helical" evidence="1">
    <location>
        <begin position="58"/>
        <end position="80"/>
    </location>
</feature>
<gene>
    <name evidence="3" type="primary">ylbJ</name>
    <name evidence="3" type="ORF">FYJ33_01510</name>
</gene>
<dbReference type="InterPro" id="IPR014226">
    <property type="entry name" value="Spore_IM_YlbJ"/>
</dbReference>
<feature type="domain" description="Nucleoside transporter/FeoB GTPase Gate" evidence="2">
    <location>
        <begin position="63"/>
        <end position="157"/>
    </location>
</feature>
<protein>
    <submittedName>
        <fullName evidence="3">Sporulation integral membrane protein YlbJ</fullName>
    </submittedName>
</protein>
<feature type="transmembrane region" description="Helical" evidence="1">
    <location>
        <begin position="140"/>
        <end position="159"/>
    </location>
</feature>
<name>A0A7X2T026_9CLOT</name>
<feature type="transmembrane region" description="Helical" evidence="1">
    <location>
        <begin position="100"/>
        <end position="119"/>
    </location>
</feature>
<feature type="transmembrane region" description="Helical" evidence="1">
    <location>
        <begin position="218"/>
        <end position="238"/>
    </location>
</feature>
<feature type="transmembrane region" description="Helical" evidence="1">
    <location>
        <begin position="165"/>
        <end position="184"/>
    </location>
</feature>
<dbReference type="NCBIfam" id="TIGR02871">
    <property type="entry name" value="spore_ylbJ"/>
    <property type="match status" value="1"/>
</dbReference>
<comment type="caution">
    <text evidence="3">The sequence shown here is derived from an EMBL/GenBank/DDBJ whole genome shotgun (WGS) entry which is preliminary data.</text>
</comment>
<feature type="transmembrane region" description="Helical" evidence="1">
    <location>
        <begin position="29"/>
        <end position="46"/>
    </location>
</feature>
<dbReference type="InterPro" id="IPR011642">
    <property type="entry name" value="Gate_dom"/>
</dbReference>
<keyword evidence="1" id="KW-0472">Membrane</keyword>
<keyword evidence="1" id="KW-1133">Transmembrane helix</keyword>
<dbReference type="Pfam" id="PF07670">
    <property type="entry name" value="Gate"/>
    <property type="match status" value="1"/>
</dbReference>
<accession>A0A7X2T026</accession>
<feature type="transmembrane region" description="Helical" evidence="1">
    <location>
        <begin position="323"/>
        <end position="343"/>
    </location>
</feature>
<evidence type="ECO:0000313" key="3">
    <source>
        <dbReference type="EMBL" id="MSR90122.1"/>
    </source>
</evidence>
<organism evidence="3 4">
    <name type="scientific">Inconstantimicrobium porci</name>
    <dbReference type="NCBI Taxonomy" id="2652291"/>
    <lineage>
        <taxon>Bacteria</taxon>
        <taxon>Bacillati</taxon>
        <taxon>Bacillota</taxon>
        <taxon>Clostridia</taxon>
        <taxon>Eubacteriales</taxon>
        <taxon>Clostridiaceae</taxon>
        <taxon>Inconstantimicrobium</taxon>
    </lineage>
</organism>
<evidence type="ECO:0000256" key="1">
    <source>
        <dbReference type="SAM" id="Phobius"/>
    </source>
</evidence>
<reference evidence="3 4" key="1">
    <citation type="submission" date="2019-08" db="EMBL/GenBank/DDBJ databases">
        <title>In-depth cultivation of the pig gut microbiome towards novel bacterial diversity and tailored functional studies.</title>
        <authorList>
            <person name="Wylensek D."/>
            <person name="Hitch T.C.A."/>
            <person name="Clavel T."/>
        </authorList>
    </citation>
    <scope>NUCLEOTIDE SEQUENCE [LARGE SCALE GENOMIC DNA]</scope>
    <source>
        <strain evidence="3 4">WCA-383-APC-5B</strain>
    </source>
</reference>